<evidence type="ECO:0000256" key="1">
    <source>
        <dbReference type="ARBA" id="ARBA00001585"/>
    </source>
</evidence>
<feature type="active site" description="Proton donor" evidence="9">
    <location>
        <position position="298"/>
    </location>
</feature>
<comment type="catalytic activity">
    <reaction evidence="1 8 10">
        <text>Release of N-terminal proline from a peptide.</text>
        <dbReference type="EC" id="3.4.11.5"/>
    </reaction>
</comment>
<keyword evidence="7 8" id="KW-0378">Hydrolase</keyword>
<dbReference type="SUPFAM" id="SSF53474">
    <property type="entry name" value="alpha/beta-Hydrolases"/>
    <property type="match status" value="1"/>
</dbReference>
<feature type="domain" description="AB hydrolase-1" evidence="11">
    <location>
        <begin position="36"/>
        <end position="299"/>
    </location>
</feature>
<organism evidence="12">
    <name type="scientific">Arcella intermedia</name>
    <dbReference type="NCBI Taxonomy" id="1963864"/>
    <lineage>
        <taxon>Eukaryota</taxon>
        <taxon>Amoebozoa</taxon>
        <taxon>Tubulinea</taxon>
        <taxon>Elardia</taxon>
        <taxon>Arcellinida</taxon>
        <taxon>Sphaerothecina</taxon>
        <taxon>Arcellidae</taxon>
        <taxon>Arcella</taxon>
    </lineage>
</organism>
<dbReference type="PANTHER" id="PTHR43722">
    <property type="entry name" value="PROLINE IMINOPEPTIDASE"/>
    <property type="match status" value="1"/>
</dbReference>
<evidence type="ECO:0000259" key="11">
    <source>
        <dbReference type="Pfam" id="PF00561"/>
    </source>
</evidence>
<dbReference type="Pfam" id="PF00561">
    <property type="entry name" value="Abhydrolase_1"/>
    <property type="match status" value="1"/>
</dbReference>
<evidence type="ECO:0000256" key="9">
    <source>
        <dbReference type="PIRSR" id="PIRSR006431-1"/>
    </source>
</evidence>
<comment type="subcellular location">
    <subcellularLocation>
        <location evidence="2 8">Cytoplasm</location>
    </subcellularLocation>
</comment>
<keyword evidence="4 8" id="KW-0031">Aminopeptidase</keyword>
<dbReference type="NCBIfam" id="TIGR01249">
    <property type="entry name" value="pro_imino_pep_1"/>
    <property type="match status" value="1"/>
</dbReference>
<feature type="active site" description="Nucleophile" evidence="9">
    <location>
        <position position="114"/>
    </location>
</feature>
<dbReference type="InterPro" id="IPR000073">
    <property type="entry name" value="AB_hydrolase_1"/>
</dbReference>
<evidence type="ECO:0000313" key="12">
    <source>
        <dbReference type="EMBL" id="NDV33889.1"/>
    </source>
</evidence>
<proteinExistence type="inferred from homology"/>
<dbReference type="PANTHER" id="PTHR43722:SF1">
    <property type="entry name" value="PROLINE IMINOPEPTIDASE"/>
    <property type="match status" value="1"/>
</dbReference>
<dbReference type="AlphaFoldDB" id="A0A6B2LA40"/>
<name>A0A6B2LA40_9EUKA</name>
<feature type="active site" evidence="9">
    <location>
        <position position="270"/>
    </location>
</feature>
<dbReference type="InterPro" id="IPR005944">
    <property type="entry name" value="Pro_iminopeptidase"/>
</dbReference>
<accession>A0A6B2LA40</accession>
<dbReference type="InterPro" id="IPR029058">
    <property type="entry name" value="AB_hydrolase_fold"/>
</dbReference>
<dbReference type="EC" id="3.4.11.5" evidence="8 10"/>
<keyword evidence="6 8" id="KW-0645">Protease</keyword>
<dbReference type="GO" id="GO:0004177">
    <property type="term" value="F:aminopeptidase activity"/>
    <property type="evidence" value="ECO:0007669"/>
    <property type="project" value="UniProtKB-UniRule"/>
</dbReference>
<evidence type="ECO:0000256" key="10">
    <source>
        <dbReference type="RuleBase" id="RU003421"/>
    </source>
</evidence>
<dbReference type="InterPro" id="IPR002410">
    <property type="entry name" value="Peptidase_S33"/>
</dbReference>
<evidence type="ECO:0000256" key="8">
    <source>
        <dbReference type="PIRNR" id="PIRNR006431"/>
    </source>
</evidence>
<dbReference type="GO" id="GO:0006508">
    <property type="term" value="P:proteolysis"/>
    <property type="evidence" value="ECO:0007669"/>
    <property type="project" value="UniProtKB-KW"/>
</dbReference>
<evidence type="ECO:0000256" key="5">
    <source>
        <dbReference type="ARBA" id="ARBA00022490"/>
    </source>
</evidence>
<sequence>MYPPVQPYVSGFLRVSEVHELYYEVCGNPHAKHTAVFLHGGPGGTLSDTYRQFFDPHLYRVVLFNQRGAGKSKPSGCLQENTIWHLVEDIERLRNYINHTQELQIQKWIVLGGSWGSALALAYSEKYPERVKALIVCCVFTASRKEMDWTYKAGASFLWPEAWEKFLQPIPEAERPELLSAYHRRLTGADEQERQKCAKAWTLWELSTSSFFPDEEAIARASDETYSSVFSSFESEYFVHGGYLKYDGQLIQEAEKMKDVPGFIIHGRYDMVCPVSTAWELKKHWPRAELVIVPDAGHAPRDGIVREIIKATNTLASTLQ</sequence>
<dbReference type="PRINTS" id="PR00111">
    <property type="entry name" value="ABHYDROLASE"/>
</dbReference>
<keyword evidence="5 8" id="KW-0963">Cytoplasm</keyword>
<dbReference type="PRINTS" id="PR00793">
    <property type="entry name" value="PROAMNOPTASE"/>
</dbReference>
<reference evidence="12" key="1">
    <citation type="journal article" date="2020" name="J. Eukaryot. Microbiol.">
        <title>De novo Sequencing, Assembly and Annotation of the Transcriptome for the Free-Living Testate Amoeba Arcella intermedia.</title>
        <authorList>
            <person name="Ribeiro G.M."/>
            <person name="Porfirio-Sousa A.L."/>
            <person name="Maurer-Alcala X.X."/>
            <person name="Katz L.A."/>
            <person name="Lahr D.J.G."/>
        </authorList>
    </citation>
    <scope>NUCLEOTIDE SEQUENCE</scope>
</reference>
<evidence type="ECO:0000256" key="6">
    <source>
        <dbReference type="ARBA" id="ARBA00022670"/>
    </source>
</evidence>
<dbReference type="PIRSF" id="PIRSF006431">
    <property type="entry name" value="Pept_S33"/>
    <property type="match status" value="1"/>
</dbReference>
<dbReference type="EMBL" id="GIBP01004920">
    <property type="protein sequence ID" value="NDV33889.1"/>
    <property type="molecule type" value="Transcribed_RNA"/>
</dbReference>
<dbReference type="Gene3D" id="3.40.50.1820">
    <property type="entry name" value="alpha/beta hydrolase"/>
    <property type="match status" value="1"/>
</dbReference>
<comment type="similarity">
    <text evidence="3 8 10">Belongs to the peptidase S33 family.</text>
</comment>
<evidence type="ECO:0000256" key="7">
    <source>
        <dbReference type="ARBA" id="ARBA00022801"/>
    </source>
</evidence>
<evidence type="ECO:0000256" key="4">
    <source>
        <dbReference type="ARBA" id="ARBA00022438"/>
    </source>
</evidence>
<evidence type="ECO:0000256" key="3">
    <source>
        <dbReference type="ARBA" id="ARBA00010088"/>
    </source>
</evidence>
<dbReference type="GO" id="GO:0005737">
    <property type="term" value="C:cytoplasm"/>
    <property type="evidence" value="ECO:0007669"/>
    <property type="project" value="UniProtKB-SubCell"/>
</dbReference>
<protein>
    <recommendedName>
        <fullName evidence="8 10">Proline iminopeptidase</fullName>
        <shortName evidence="8">PIP</shortName>
        <ecNumber evidence="8 10">3.4.11.5</ecNumber>
    </recommendedName>
    <alternativeName>
        <fullName evidence="8">Prolyl aminopeptidase</fullName>
    </alternativeName>
</protein>
<evidence type="ECO:0000256" key="2">
    <source>
        <dbReference type="ARBA" id="ARBA00004496"/>
    </source>
</evidence>